<evidence type="ECO:0000313" key="4">
    <source>
        <dbReference type="Proteomes" id="UP001437256"/>
    </source>
</evidence>
<dbReference type="Pfam" id="PF23544">
    <property type="entry name" value="AtuA_ferredoxin"/>
    <property type="match status" value="1"/>
</dbReference>
<reference evidence="3 4" key="1">
    <citation type="submission" date="2024-05" db="EMBL/GenBank/DDBJ databases">
        <title>A draft genome resource for the thread blight pathogen Marasmius tenuissimus strain MS-2.</title>
        <authorList>
            <person name="Yulfo-Soto G.E."/>
            <person name="Baruah I.K."/>
            <person name="Amoako-Attah I."/>
            <person name="Bukari Y."/>
            <person name="Meinhardt L.W."/>
            <person name="Bailey B.A."/>
            <person name="Cohen S.P."/>
        </authorList>
    </citation>
    <scope>NUCLEOTIDE SEQUENCE [LARGE SCALE GENOMIC DNA]</scope>
    <source>
        <strain evidence="3 4">MS-2</strain>
    </source>
</reference>
<dbReference type="InterPro" id="IPR056362">
    <property type="entry name" value="AtuA-like_ferredoxin_dom"/>
</dbReference>
<evidence type="ECO:0000259" key="2">
    <source>
        <dbReference type="Pfam" id="PF23544"/>
    </source>
</evidence>
<comment type="caution">
    <text evidence="3">The sequence shown here is derived from an EMBL/GenBank/DDBJ whole genome shotgun (WGS) entry which is preliminary data.</text>
</comment>
<evidence type="ECO:0008006" key="5">
    <source>
        <dbReference type="Google" id="ProtNLM"/>
    </source>
</evidence>
<proteinExistence type="predicted"/>
<dbReference type="Proteomes" id="UP001437256">
    <property type="component" value="Unassembled WGS sequence"/>
</dbReference>
<sequence>MKEAPDGPFVLGIRMHYDARSQIYFAEHYIRSRSGYTGDGLSQMYRLVTDGPIDAIFADYLAEMNLPWRALEMMEHPELGYEKPALIQLGWMTAAEEIARKGIKVVHDGGALNPYGLYKATKELLASKGLDDVKVAWVEGDNVKEFVQSNLDSDSETLPHLDIEGSNVKASVKNILTANAYIGMRGIVSALNEGAQIVICGRCCDASPLMGLAAWWHGWAEMDYDQLAGALVAGHITECGPYATGGNFCGFKAVPGLEKTPGFPIAEVAADGTAVITKHEGTHGAVTVDTVTAQLVYEIQGPKYLNPDVVALLEEIRIDQVGKDRVRVHGLKGTPPPPTTKLAVCSLAGYQSENDFYAVGLDIKEKVALQRAQILGQIDRSKYTKISIEPHGACADDPETQNEATVSIRHFIQAPTKEAIIEFWTTVSSILMGGYAGLHINMDARTMAPKPYVEYFPARIPQDKIHVRVHLGDKVIPITSVSISEPFTGQGSYPPKVVSDLDAYLPLRRAPLGKVVCARSGDKGGNANVGLWVRNDDEWPWLQSFLTVERFKNLLGKEYKPEYRIERFEMPHIRVVHFVTYGILEGGVASSSVIDQLAKSHGEFLRARQVDIPARFLERPAVGDYLH</sequence>
<keyword evidence="4" id="KW-1185">Reference proteome</keyword>
<accession>A0ABR3A3G2</accession>
<feature type="domain" description="Acyclic terpene utilisation N-terminal" evidence="1">
    <location>
        <begin position="30"/>
        <end position="471"/>
    </location>
</feature>
<protein>
    <recommendedName>
        <fullName evidence="5">DUF1446-domain-containing protein</fullName>
    </recommendedName>
</protein>
<evidence type="ECO:0000259" key="1">
    <source>
        <dbReference type="Pfam" id="PF07287"/>
    </source>
</evidence>
<dbReference type="EMBL" id="JBBXMP010000029">
    <property type="protein sequence ID" value="KAL0067107.1"/>
    <property type="molecule type" value="Genomic_DNA"/>
</dbReference>
<gene>
    <name evidence="3" type="ORF">AAF712_005894</name>
</gene>
<dbReference type="InterPro" id="IPR010839">
    <property type="entry name" value="AtuA_N"/>
</dbReference>
<name>A0ABR3A3G2_9AGAR</name>
<dbReference type="PANTHER" id="PTHR47585">
    <property type="match status" value="1"/>
</dbReference>
<feature type="domain" description="AtuA-like ferredoxin-fold" evidence="2">
    <location>
        <begin position="511"/>
        <end position="610"/>
    </location>
</feature>
<evidence type="ECO:0000313" key="3">
    <source>
        <dbReference type="EMBL" id="KAL0067107.1"/>
    </source>
</evidence>
<dbReference type="PANTHER" id="PTHR47585:SF1">
    <property type="entry name" value="DUF1446 DOMAIN-CONTAINING PROTEIN"/>
    <property type="match status" value="1"/>
</dbReference>
<organism evidence="3 4">
    <name type="scientific">Marasmius tenuissimus</name>
    <dbReference type="NCBI Taxonomy" id="585030"/>
    <lineage>
        <taxon>Eukaryota</taxon>
        <taxon>Fungi</taxon>
        <taxon>Dikarya</taxon>
        <taxon>Basidiomycota</taxon>
        <taxon>Agaricomycotina</taxon>
        <taxon>Agaricomycetes</taxon>
        <taxon>Agaricomycetidae</taxon>
        <taxon>Agaricales</taxon>
        <taxon>Marasmiineae</taxon>
        <taxon>Marasmiaceae</taxon>
        <taxon>Marasmius</taxon>
    </lineage>
</organism>
<dbReference type="Pfam" id="PF07287">
    <property type="entry name" value="AtuA"/>
    <property type="match status" value="1"/>
</dbReference>